<evidence type="ECO:0000313" key="2">
    <source>
        <dbReference type="EMBL" id="RLP79978.1"/>
    </source>
</evidence>
<feature type="signal peptide" evidence="1">
    <location>
        <begin position="1"/>
        <end position="24"/>
    </location>
</feature>
<comment type="caution">
    <text evidence="2">The sequence shown here is derived from an EMBL/GenBank/DDBJ whole genome shotgun (WGS) entry which is preliminary data.</text>
</comment>
<evidence type="ECO:0000256" key="1">
    <source>
        <dbReference type="SAM" id="SignalP"/>
    </source>
</evidence>
<dbReference type="Proteomes" id="UP000269692">
    <property type="component" value="Unassembled WGS sequence"/>
</dbReference>
<dbReference type="RefSeq" id="WP_121622482.1">
    <property type="nucleotide sequence ID" value="NZ_JACIIW010000002.1"/>
</dbReference>
<reference evidence="2 3" key="1">
    <citation type="submission" date="2018-10" db="EMBL/GenBank/DDBJ databases">
        <title>Xanthobacter tagetidis genome sequencing and assembly.</title>
        <authorList>
            <person name="Maclea K.S."/>
            <person name="Goen A.E."/>
            <person name="Fatima S.A."/>
        </authorList>
    </citation>
    <scope>NUCLEOTIDE SEQUENCE [LARGE SCALE GENOMIC DNA]</scope>
    <source>
        <strain evidence="2 3">ATCC 700314</strain>
    </source>
</reference>
<gene>
    <name evidence="2" type="ORF">D9R14_06360</name>
</gene>
<feature type="chain" id="PRO_5018327900" evidence="1">
    <location>
        <begin position="25"/>
        <end position="62"/>
    </location>
</feature>
<accession>A0A3L7AK63</accession>
<evidence type="ECO:0000313" key="3">
    <source>
        <dbReference type="Proteomes" id="UP000269692"/>
    </source>
</evidence>
<name>A0A3L7AK63_9HYPH</name>
<protein>
    <submittedName>
        <fullName evidence="2">Uncharacterized protein</fullName>
    </submittedName>
</protein>
<organism evidence="2 3">
    <name type="scientific">Xanthobacter tagetidis</name>
    <dbReference type="NCBI Taxonomy" id="60216"/>
    <lineage>
        <taxon>Bacteria</taxon>
        <taxon>Pseudomonadati</taxon>
        <taxon>Pseudomonadota</taxon>
        <taxon>Alphaproteobacteria</taxon>
        <taxon>Hyphomicrobiales</taxon>
        <taxon>Xanthobacteraceae</taxon>
        <taxon>Xanthobacter</taxon>
    </lineage>
</organism>
<keyword evidence="3" id="KW-1185">Reference proteome</keyword>
<sequence>MYPDDTLRKLVLPLILLTALLASAATTGPMMKPAPLPRLDPQAVAQWREATVAAQPLIGLGN</sequence>
<dbReference type="AlphaFoldDB" id="A0A3L7AK63"/>
<dbReference type="EMBL" id="RCTF01000004">
    <property type="protein sequence ID" value="RLP79978.1"/>
    <property type="molecule type" value="Genomic_DNA"/>
</dbReference>
<proteinExistence type="predicted"/>
<keyword evidence="1" id="KW-0732">Signal</keyword>